<dbReference type="PANTHER" id="PTHR31563:SF10">
    <property type="entry name" value="ION CHANNEL POLLUX-RELATED"/>
    <property type="match status" value="1"/>
</dbReference>
<accession>I0YV68</accession>
<dbReference type="OrthoDB" id="410995at2759"/>
<evidence type="ECO:0000313" key="3">
    <source>
        <dbReference type="EMBL" id="EIE22287.1"/>
    </source>
</evidence>
<dbReference type="GO" id="GO:0006813">
    <property type="term" value="P:potassium ion transport"/>
    <property type="evidence" value="ECO:0007669"/>
    <property type="project" value="InterPro"/>
</dbReference>
<dbReference type="AlphaFoldDB" id="I0YV68"/>
<reference evidence="3 4" key="1">
    <citation type="journal article" date="2012" name="Genome Biol.">
        <title>The genome of the polar eukaryotic microalga coccomyxa subellipsoidea reveals traits of cold adaptation.</title>
        <authorList>
            <person name="Blanc G."/>
            <person name="Agarkova I."/>
            <person name="Grimwood J."/>
            <person name="Kuo A."/>
            <person name="Brueggeman A."/>
            <person name="Dunigan D."/>
            <person name="Gurnon J."/>
            <person name="Ladunga I."/>
            <person name="Lindquist E."/>
            <person name="Lucas S."/>
            <person name="Pangilinan J."/>
            <person name="Proschold T."/>
            <person name="Salamov A."/>
            <person name="Schmutz J."/>
            <person name="Weeks D."/>
            <person name="Yamada T."/>
            <person name="Claverie J.M."/>
            <person name="Grigoriev I."/>
            <person name="Van Etten J."/>
            <person name="Lomsadze A."/>
            <person name="Borodovsky M."/>
        </authorList>
    </citation>
    <scope>NUCLEOTIDE SEQUENCE [LARGE SCALE GENOMIC DNA]</scope>
    <source>
        <strain evidence="3 4">C-169</strain>
    </source>
</reference>
<dbReference type="InterPro" id="IPR044849">
    <property type="entry name" value="CASTOR/POLLUX/SYM8-like"/>
</dbReference>
<dbReference type="RefSeq" id="XP_005646831.1">
    <property type="nucleotide sequence ID" value="XM_005646774.1"/>
</dbReference>
<name>I0YV68_COCSC</name>
<protein>
    <recommendedName>
        <fullName evidence="2">RCK N-terminal domain-containing protein</fullName>
    </recommendedName>
</protein>
<evidence type="ECO:0000256" key="1">
    <source>
        <dbReference type="SAM" id="MobiDB-lite"/>
    </source>
</evidence>
<dbReference type="PANTHER" id="PTHR31563">
    <property type="entry name" value="ION CHANNEL POLLUX-RELATED"/>
    <property type="match status" value="1"/>
</dbReference>
<keyword evidence="4" id="KW-1185">Reference proteome</keyword>
<comment type="caution">
    <text evidence="3">The sequence shown here is derived from an EMBL/GenBank/DDBJ whole genome shotgun (WGS) entry which is preliminary data.</text>
</comment>
<dbReference type="Proteomes" id="UP000007264">
    <property type="component" value="Unassembled WGS sequence"/>
</dbReference>
<proteinExistence type="predicted"/>
<dbReference type="InterPro" id="IPR003148">
    <property type="entry name" value="RCK_N"/>
</dbReference>
<sequence>MTQMQSRTDKLSSGVSFLGAAGKPTSQANPAIKHNLRYLTLGRAFHKIYRVHKSSDPLVIRAFTRRRPRQTSCPSSPNGSGGGHTSNGTSTGPESGGSDNAASTPNAENDWAAKRRQYDVDEWVDAFDLPTSERQSRSQLINWGSWHWKDLGERIAYKYFCWRQDTWSDLQLFAVVNLGVIFLFGWLKTHLVDASDSISAEELDAKPFWLSIYQILQVIFGQQLPDEATSFAQQSFAVSVAAIGLAAFALVLALVEQVVLQVVDENVARGSRVFETGHILVLGFCDSQRDLEVVQKILSQTCQAYASDGGRVIVVMTQREKIGMETLFRRIIPPHKRCGCNFVFRQGSPLVPSDLKMVAASSAAATVIVSDSSRSPVEADAEAIRAAILLDEMEAPAASRGGRIIVEVKTLNALAVLQYSCSVRVMALHTGEMNARRLSRMVRSPIVAAISYMVWNFACRPQVYLQRLPQLVGKTFGELQFYLPRATVYGLVQHATRRCVLNPPPGTSVADLDEIILIRSTDLREDQVLPLPQPVAVDPGEWDPEAYRSRAGMSMSGTDEDWSEMGIDERQLQMVGFSGRVRANAASAQLAQERQTSYMYIMPQEHSSYRESQEIVLICGWREEAFMSDLLREMDHGPSALPAGSSITLFNSTSTDEVIARVKKRNRLRNLDVQYVSGNPLDYVELTAKIDVTRYTTAIVLCDQSWVDPDLDDTNGIQVREQRDMLRLESQILLVQLHIRKSLMEAGYPDINIICEKVAAEGETRFEDRYRLPIGISVNMTSFSAKLLTSTLYNPRNVLVFAQMGDGNELDVQSAAAFAKPGEVLSYWQLQARAMSVGRILFGYYRVPDSASEPIDFTVNLEGEELRSAKRVWNDGSTQLILLSPRARQLGQSPQASRSVDLVRTGSSKLVSCGSLQPWAPGELPARPLWLSVDGDDEDY</sequence>
<gene>
    <name evidence="3" type="ORF">COCSUDRAFT_47815</name>
</gene>
<dbReference type="Pfam" id="PF22614">
    <property type="entry name" value="Slo-like_RCK"/>
    <property type="match status" value="1"/>
</dbReference>
<feature type="compositionally biased region" description="Polar residues" evidence="1">
    <location>
        <begin position="97"/>
        <end position="106"/>
    </location>
</feature>
<dbReference type="STRING" id="574566.I0YV68"/>
<evidence type="ECO:0000313" key="4">
    <source>
        <dbReference type="Proteomes" id="UP000007264"/>
    </source>
</evidence>
<dbReference type="GeneID" id="17040273"/>
<dbReference type="eggNOG" id="KOG0192">
    <property type="taxonomic scope" value="Eukaryota"/>
</dbReference>
<feature type="domain" description="RCK N-terminal" evidence="2">
    <location>
        <begin position="276"/>
        <end position="393"/>
    </location>
</feature>
<organism evidence="3 4">
    <name type="scientific">Coccomyxa subellipsoidea (strain C-169)</name>
    <name type="common">Green microalga</name>
    <dbReference type="NCBI Taxonomy" id="574566"/>
    <lineage>
        <taxon>Eukaryota</taxon>
        <taxon>Viridiplantae</taxon>
        <taxon>Chlorophyta</taxon>
        <taxon>core chlorophytes</taxon>
        <taxon>Trebouxiophyceae</taxon>
        <taxon>Trebouxiophyceae incertae sedis</taxon>
        <taxon>Coccomyxaceae</taxon>
        <taxon>Coccomyxa</taxon>
        <taxon>Coccomyxa subellipsoidea</taxon>
    </lineage>
</organism>
<dbReference type="Gene3D" id="3.40.50.720">
    <property type="entry name" value="NAD(P)-binding Rossmann-like Domain"/>
    <property type="match status" value="1"/>
</dbReference>
<dbReference type="KEGG" id="csl:COCSUDRAFT_47815"/>
<dbReference type="EMBL" id="AGSI01000010">
    <property type="protein sequence ID" value="EIE22287.1"/>
    <property type="molecule type" value="Genomic_DNA"/>
</dbReference>
<evidence type="ECO:0000259" key="2">
    <source>
        <dbReference type="Pfam" id="PF22614"/>
    </source>
</evidence>
<feature type="region of interest" description="Disordered" evidence="1">
    <location>
        <begin position="63"/>
        <end position="106"/>
    </location>
</feature>